<evidence type="ECO:0000313" key="3">
    <source>
        <dbReference type="EMBL" id="EEN43821.1"/>
    </source>
</evidence>
<feature type="compositionally biased region" description="Basic and acidic residues" evidence="1">
    <location>
        <begin position="266"/>
        <end position="280"/>
    </location>
</feature>
<keyword evidence="2" id="KW-1133">Transmembrane helix</keyword>
<reference evidence="3" key="1">
    <citation type="journal article" date="2008" name="Nature">
        <title>The amphioxus genome and the evolution of the chordate karyotype.</title>
        <authorList>
            <consortium name="US DOE Joint Genome Institute (JGI-PGF)"/>
            <person name="Putnam N.H."/>
            <person name="Butts T."/>
            <person name="Ferrier D.E.K."/>
            <person name="Furlong R.F."/>
            <person name="Hellsten U."/>
            <person name="Kawashima T."/>
            <person name="Robinson-Rechavi M."/>
            <person name="Shoguchi E."/>
            <person name="Terry A."/>
            <person name="Yu J.-K."/>
            <person name="Benito-Gutierrez E.L."/>
            <person name="Dubchak I."/>
            <person name="Garcia-Fernandez J."/>
            <person name="Gibson-Brown J.J."/>
            <person name="Grigoriev I.V."/>
            <person name="Horton A.C."/>
            <person name="de Jong P.J."/>
            <person name="Jurka J."/>
            <person name="Kapitonov V.V."/>
            <person name="Kohara Y."/>
            <person name="Kuroki Y."/>
            <person name="Lindquist E."/>
            <person name="Lucas S."/>
            <person name="Osoegawa K."/>
            <person name="Pennacchio L.A."/>
            <person name="Salamov A.A."/>
            <person name="Satou Y."/>
            <person name="Sauka-Spengler T."/>
            <person name="Schmutz J."/>
            <person name="Shin-I T."/>
            <person name="Toyoda A."/>
            <person name="Bronner-Fraser M."/>
            <person name="Fujiyama A."/>
            <person name="Holland L.Z."/>
            <person name="Holland P.W.H."/>
            <person name="Satoh N."/>
            <person name="Rokhsar D.S."/>
        </authorList>
    </citation>
    <scope>NUCLEOTIDE SEQUENCE [LARGE SCALE GENOMIC DNA]</scope>
    <source>
        <strain evidence="3">S238N-H82</strain>
        <tissue evidence="3">Testes</tissue>
    </source>
</reference>
<proteinExistence type="predicted"/>
<name>C3ZUI2_BRAFL</name>
<keyword evidence="2" id="KW-0812">Transmembrane</keyword>
<dbReference type="AlphaFoldDB" id="C3ZUI2"/>
<evidence type="ECO:0000256" key="2">
    <source>
        <dbReference type="SAM" id="Phobius"/>
    </source>
</evidence>
<feature type="region of interest" description="Disordered" evidence="1">
    <location>
        <begin position="343"/>
        <end position="391"/>
    </location>
</feature>
<evidence type="ECO:0000256" key="1">
    <source>
        <dbReference type="SAM" id="MobiDB-lite"/>
    </source>
</evidence>
<sequence>MCTPHHHDVRVDNVTKLSVSAARDAGACRGPCPIAPSMCTLHHHEMRVDNVMKLSASAARDAGGLSGPYPIVLSTCTPHHHDVRVDNVTKLSASAARDAGPIKVHTRSRSSTCERRIIAKYSSREAGACPGHATACVRDDLAHLHCGGPFPLGQLLYCTAFLASNMNKQTAAARRKAKLFYVAMSVFSMLATITCAVCSLVGFFRGKEVEYEHVYLERRISGGAMALFLATEAVAFLNATGAFVCALLVTLDVCVSVPPQGEGDPEERRQFTRSSSERSSTEMTPRVVQARFQAVPTLRRSNNGAFTLQGAYRVCRLPGNQLALMPEESYLPAELAEYEMMPSPWSYPPRRGEAPPSYHSRQDYYENGTDSASVRTPLRRSNAPSEIDVDL</sequence>
<feature type="region of interest" description="Disordered" evidence="1">
    <location>
        <begin position="259"/>
        <end position="286"/>
    </location>
</feature>
<organism>
    <name type="scientific">Branchiostoma floridae</name>
    <name type="common">Florida lancelet</name>
    <name type="synonym">Amphioxus</name>
    <dbReference type="NCBI Taxonomy" id="7739"/>
    <lineage>
        <taxon>Eukaryota</taxon>
        <taxon>Metazoa</taxon>
        <taxon>Chordata</taxon>
        <taxon>Cephalochordata</taxon>
        <taxon>Leptocardii</taxon>
        <taxon>Amphioxiformes</taxon>
        <taxon>Branchiostomatidae</taxon>
        <taxon>Branchiostoma</taxon>
    </lineage>
</organism>
<dbReference type="EMBL" id="GG666683">
    <property type="protein sequence ID" value="EEN43821.1"/>
    <property type="molecule type" value="Genomic_DNA"/>
</dbReference>
<feature type="transmembrane region" description="Helical" evidence="2">
    <location>
        <begin position="179"/>
        <end position="204"/>
    </location>
</feature>
<keyword evidence="2" id="KW-0472">Membrane</keyword>
<protein>
    <submittedName>
        <fullName evidence="3">Uncharacterized protein</fullName>
    </submittedName>
</protein>
<dbReference type="InParanoid" id="C3ZUI2"/>
<accession>C3ZUI2</accession>
<gene>
    <name evidence="3" type="ORF">BRAFLDRAFT_126590</name>
</gene>